<dbReference type="InterPro" id="IPR000943">
    <property type="entry name" value="RNA_pol_sigma70"/>
</dbReference>
<dbReference type="InterPro" id="IPR013325">
    <property type="entry name" value="RNA_pol_sigma_r2"/>
</dbReference>
<dbReference type="PANTHER" id="PTHR30385:SF7">
    <property type="entry name" value="RNA POLYMERASE SIGMA FACTOR FLIA"/>
    <property type="match status" value="1"/>
</dbReference>
<dbReference type="GO" id="GO:0016987">
    <property type="term" value="F:sigma factor activity"/>
    <property type="evidence" value="ECO:0007669"/>
    <property type="project" value="UniProtKB-KW"/>
</dbReference>
<feature type="domain" description="RNA polymerase sigma-70" evidence="5">
    <location>
        <begin position="232"/>
        <end position="258"/>
    </location>
</feature>
<dbReference type="GO" id="GO:0006352">
    <property type="term" value="P:DNA-templated transcription initiation"/>
    <property type="evidence" value="ECO:0007669"/>
    <property type="project" value="InterPro"/>
</dbReference>
<evidence type="ECO:0000256" key="3">
    <source>
        <dbReference type="ARBA" id="ARBA00023125"/>
    </source>
</evidence>
<dbReference type="SUPFAM" id="SSF88659">
    <property type="entry name" value="Sigma3 and sigma4 domains of RNA polymerase sigma factors"/>
    <property type="match status" value="2"/>
</dbReference>
<evidence type="ECO:0000313" key="6">
    <source>
        <dbReference type="EMBL" id="AGA66111.1"/>
    </source>
</evidence>
<dbReference type="NCBIfam" id="TIGR02479">
    <property type="entry name" value="FliA_WhiG"/>
    <property type="match status" value="1"/>
</dbReference>
<evidence type="ECO:0000256" key="1">
    <source>
        <dbReference type="ARBA" id="ARBA00023015"/>
    </source>
</evidence>
<dbReference type="Gene3D" id="1.20.140.160">
    <property type="match status" value="1"/>
</dbReference>
<dbReference type="Pfam" id="PF04545">
    <property type="entry name" value="Sigma70_r4"/>
    <property type="match status" value="1"/>
</dbReference>
<dbReference type="InterPro" id="IPR007627">
    <property type="entry name" value="RNA_pol_sigma70_r2"/>
</dbReference>
<dbReference type="AlphaFoldDB" id="A0A3B6VJK3"/>
<dbReference type="Pfam" id="PF04539">
    <property type="entry name" value="Sigma70_r3"/>
    <property type="match status" value="1"/>
</dbReference>
<dbReference type="Pfam" id="PF04542">
    <property type="entry name" value="Sigma70_r2"/>
    <property type="match status" value="1"/>
</dbReference>
<dbReference type="Gene3D" id="1.10.1740.10">
    <property type="match status" value="1"/>
</dbReference>
<keyword evidence="1" id="KW-0805">Transcription regulation</keyword>
<evidence type="ECO:0000313" key="7">
    <source>
        <dbReference type="Proteomes" id="UP000010793"/>
    </source>
</evidence>
<dbReference type="InterPro" id="IPR014284">
    <property type="entry name" value="RNA_pol_sigma-70_dom"/>
</dbReference>
<dbReference type="InterPro" id="IPR007624">
    <property type="entry name" value="RNA_pol_sigma70_r3"/>
</dbReference>
<dbReference type="CDD" id="cd06171">
    <property type="entry name" value="Sigma70_r4"/>
    <property type="match status" value="1"/>
</dbReference>
<evidence type="ECO:0000259" key="5">
    <source>
        <dbReference type="PROSITE" id="PS00716"/>
    </source>
</evidence>
<reference evidence="6 7" key="1">
    <citation type="journal article" date="2013" name="Genome Announc.">
        <title>Complete Genome Sequence of the Porcine Strain Brachyspira pilosicoli P43/6/78(T.).</title>
        <authorList>
            <person name="Lin C."/>
            <person name="den Bakker H.C."/>
            <person name="Suzuki H."/>
            <person name="Lefebure T."/>
            <person name="Ponnala L."/>
            <person name="Sun Q."/>
            <person name="Stanhope M.J."/>
            <person name="Wiedmann M."/>
            <person name="Duhamel G.E."/>
        </authorList>
    </citation>
    <scope>NUCLEOTIDE SEQUENCE [LARGE SCALE GENOMIC DNA]</scope>
    <source>
        <strain evidence="6 7">P43/6/78</strain>
    </source>
</reference>
<dbReference type="NCBIfam" id="TIGR02937">
    <property type="entry name" value="sigma70-ECF"/>
    <property type="match status" value="1"/>
</dbReference>
<dbReference type="PANTHER" id="PTHR30385">
    <property type="entry name" value="SIGMA FACTOR F FLAGELLAR"/>
    <property type="match status" value="1"/>
</dbReference>
<evidence type="ECO:0000256" key="4">
    <source>
        <dbReference type="ARBA" id="ARBA00023163"/>
    </source>
</evidence>
<dbReference type="InterPro" id="IPR013324">
    <property type="entry name" value="RNA_pol_sigma_r3/r4-like"/>
</dbReference>
<dbReference type="InterPro" id="IPR007630">
    <property type="entry name" value="RNA_pol_sigma70_r4"/>
</dbReference>
<dbReference type="Proteomes" id="UP000010793">
    <property type="component" value="Chromosome"/>
</dbReference>
<accession>A0A3B6VJK3</accession>
<dbReference type="EMBL" id="CP002873">
    <property type="protein sequence ID" value="AGA66111.1"/>
    <property type="molecule type" value="Genomic_DNA"/>
</dbReference>
<dbReference type="KEGG" id="bpip:BPP43_04115"/>
<dbReference type="PROSITE" id="PS00716">
    <property type="entry name" value="SIGMA70_2"/>
    <property type="match status" value="1"/>
</dbReference>
<dbReference type="NCBIfam" id="NF005413">
    <property type="entry name" value="PRK06986.1"/>
    <property type="match status" value="1"/>
</dbReference>
<keyword evidence="7" id="KW-1185">Reference proteome</keyword>
<name>A0A3B6VJK3_BRAPL</name>
<gene>
    <name evidence="6" type="ORF">BPP43_04115</name>
</gene>
<dbReference type="InterPro" id="IPR012845">
    <property type="entry name" value="RNA_pol_sigma_FliA_WhiG"/>
</dbReference>
<sequence>MKKNKKGIIPNITDDNEQEYWIEYKKTLSPHIKEALVIKYSNLVKYVANQINFNMKATRDIEFDDLVGYGALGLIDAIEKYDPNKEVKFKTYATTRIKGSIYDELRKIDKLPRSIRREIKDIEIAREFLESKLGRNVNSQEIADTMGIPLSKINETMRYSIEASTTSLSEVWYHGDDSDEISIMDTLKASDKNNPEYLAERKDVQKKIVEALDKLPEKERSVLILYYYEDLTLKEIGKVLDVSESRVSQLHTKAVQQLRYSLSEIKKQLL</sequence>
<dbReference type="PRINTS" id="PR00046">
    <property type="entry name" value="SIGMA70FCT"/>
</dbReference>
<evidence type="ECO:0000256" key="2">
    <source>
        <dbReference type="ARBA" id="ARBA00023082"/>
    </source>
</evidence>
<dbReference type="SUPFAM" id="SSF88946">
    <property type="entry name" value="Sigma2 domain of RNA polymerase sigma factors"/>
    <property type="match status" value="1"/>
</dbReference>
<keyword evidence="2" id="KW-0731">Sigma factor</keyword>
<protein>
    <submittedName>
        <fullName evidence="6">RNA polymerase sigma factor WhiG</fullName>
    </submittedName>
</protein>
<keyword evidence="3" id="KW-0238">DNA-binding</keyword>
<dbReference type="GO" id="GO:0003677">
    <property type="term" value="F:DNA binding"/>
    <property type="evidence" value="ECO:0007669"/>
    <property type="project" value="UniProtKB-KW"/>
</dbReference>
<dbReference type="GeneID" id="56440749"/>
<keyword evidence="4" id="KW-0804">Transcription</keyword>
<dbReference type="RefSeq" id="WP_013245123.1">
    <property type="nucleotide sequence ID" value="NC_019908.1"/>
</dbReference>
<dbReference type="PIRSF" id="PIRSF000770">
    <property type="entry name" value="RNA_pol_sigma-SigE/K"/>
    <property type="match status" value="1"/>
</dbReference>
<proteinExistence type="predicted"/>
<dbReference type="NCBIfam" id="NF004935">
    <property type="entry name" value="PRK06288.1"/>
    <property type="match status" value="1"/>
</dbReference>
<organism evidence="6 7">
    <name type="scientific">Brachyspira pilosicoli P43/6/78</name>
    <dbReference type="NCBI Taxonomy" id="1042417"/>
    <lineage>
        <taxon>Bacteria</taxon>
        <taxon>Pseudomonadati</taxon>
        <taxon>Spirochaetota</taxon>
        <taxon>Spirochaetia</taxon>
        <taxon>Brachyspirales</taxon>
        <taxon>Brachyspiraceae</taxon>
        <taxon>Brachyspira</taxon>
    </lineage>
</organism>
<dbReference type="GO" id="GO:0003899">
    <property type="term" value="F:DNA-directed RNA polymerase activity"/>
    <property type="evidence" value="ECO:0007669"/>
    <property type="project" value="InterPro"/>
</dbReference>